<organism evidence="2 3">
    <name type="scientific">Mucilaginibacter gynuensis</name>
    <dbReference type="NCBI Taxonomy" id="1302236"/>
    <lineage>
        <taxon>Bacteria</taxon>
        <taxon>Pseudomonadati</taxon>
        <taxon>Bacteroidota</taxon>
        <taxon>Sphingobacteriia</taxon>
        <taxon>Sphingobacteriales</taxon>
        <taxon>Sphingobacteriaceae</taxon>
        <taxon>Mucilaginibacter</taxon>
    </lineage>
</organism>
<keyword evidence="1" id="KW-0812">Transmembrane</keyword>
<accession>A0ABP8G8V3</accession>
<keyword evidence="3" id="KW-1185">Reference proteome</keyword>
<evidence type="ECO:0000313" key="3">
    <source>
        <dbReference type="Proteomes" id="UP001500582"/>
    </source>
</evidence>
<evidence type="ECO:0000256" key="1">
    <source>
        <dbReference type="SAM" id="Phobius"/>
    </source>
</evidence>
<name>A0ABP8G8V3_9SPHI</name>
<evidence type="ECO:0000313" key="2">
    <source>
        <dbReference type="EMBL" id="GAA4319782.1"/>
    </source>
</evidence>
<feature type="transmembrane region" description="Helical" evidence="1">
    <location>
        <begin position="93"/>
        <end position="114"/>
    </location>
</feature>
<gene>
    <name evidence="2" type="ORF">GCM10023149_18690</name>
</gene>
<dbReference type="RefSeq" id="WP_345210782.1">
    <property type="nucleotide sequence ID" value="NZ_BAABFT010000004.1"/>
</dbReference>
<keyword evidence="1" id="KW-1133">Transmembrane helix</keyword>
<sequence length="225" mass="25867">MIIAFGTGFFGKISNVNDNWIETKFFTIMFLPIFPLTSMFVTGSEFRSRRGFEIDLVGKSVFATYARLFSFLLAAWFFFMAYDNSYYSVSETITYIVAGLLFAAAWVYFCFFYGKASAEDVELRIKIGTVAGIYALPNWLDYNDLRNMLGTSELKYKQQYPDSNWKQELAGDAIAPEKYKLLFALALFNCMVYDLPENDELYKKAYVLYQVKPQTVFTPATPQLA</sequence>
<feature type="transmembrane region" description="Helical" evidence="1">
    <location>
        <begin position="25"/>
        <end position="43"/>
    </location>
</feature>
<comment type="caution">
    <text evidence="2">The sequence shown here is derived from an EMBL/GenBank/DDBJ whole genome shotgun (WGS) entry which is preliminary data.</text>
</comment>
<reference evidence="3" key="1">
    <citation type="journal article" date="2019" name="Int. J. Syst. Evol. Microbiol.">
        <title>The Global Catalogue of Microorganisms (GCM) 10K type strain sequencing project: providing services to taxonomists for standard genome sequencing and annotation.</title>
        <authorList>
            <consortium name="The Broad Institute Genomics Platform"/>
            <consortium name="The Broad Institute Genome Sequencing Center for Infectious Disease"/>
            <person name="Wu L."/>
            <person name="Ma J."/>
        </authorList>
    </citation>
    <scope>NUCLEOTIDE SEQUENCE [LARGE SCALE GENOMIC DNA]</scope>
    <source>
        <strain evidence="3">JCM 17705</strain>
    </source>
</reference>
<dbReference type="Proteomes" id="UP001500582">
    <property type="component" value="Unassembled WGS sequence"/>
</dbReference>
<protein>
    <submittedName>
        <fullName evidence="2">Uncharacterized protein</fullName>
    </submittedName>
</protein>
<proteinExistence type="predicted"/>
<dbReference type="EMBL" id="BAABFT010000004">
    <property type="protein sequence ID" value="GAA4319782.1"/>
    <property type="molecule type" value="Genomic_DNA"/>
</dbReference>
<keyword evidence="1" id="KW-0472">Membrane</keyword>
<feature type="transmembrane region" description="Helical" evidence="1">
    <location>
        <begin position="64"/>
        <end position="81"/>
    </location>
</feature>